<sequence>MCGWMEASSVMLTQVRTGCDVTLLFHCKKHTGF</sequence>
<gene>
    <name evidence="1" type="primary">AUGUSTUS-3.0.2_31439</name>
    <name evidence="1" type="ORF">TcasGA2_TC031439</name>
</gene>
<organism evidence="1 2">
    <name type="scientific">Tribolium castaneum</name>
    <name type="common">Red flour beetle</name>
    <dbReference type="NCBI Taxonomy" id="7070"/>
    <lineage>
        <taxon>Eukaryota</taxon>
        <taxon>Metazoa</taxon>
        <taxon>Ecdysozoa</taxon>
        <taxon>Arthropoda</taxon>
        <taxon>Hexapoda</taxon>
        <taxon>Insecta</taxon>
        <taxon>Pterygota</taxon>
        <taxon>Neoptera</taxon>
        <taxon>Endopterygota</taxon>
        <taxon>Coleoptera</taxon>
        <taxon>Polyphaga</taxon>
        <taxon>Cucujiformia</taxon>
        <taxon>Tenebrionidae</taxon>
        <taxon>Tenebrionidae incertae sedis</taxon>
        <taxon>Tribolium</taxon>
    </lineage>
</organism>
<reference evidence="1 2" key="1">
    <citation type="journal article" date="2008" name="Nature">
        <title>The genome of the model beetle and pest Tribolium castaneum.</title>
        <authorList>
            <consortium name="Tribolium Genome Sequencing Consortium"/>
            <person name="Richards S."/>
            <person name="Gibbs R.A."/>
            <person name="Weinstock G.M."/>
            <person name="Brown S.J."/>
            <person name="Denell R."/>
            <person name="Beeman R.W."/>
            <person name="Gibbs R."/>
            <person name="Beeman R.W."/>
            <person name="Brown S.J."/>
            <person name="Bucher G."/>
            <person name="Friedrich M."/>
            <person name="Grimmelikhuijzen C.J."/>
            <person name="Klingler M."/>
            <person name="Lorenzen M."/>
            <person name="Richards S."/>
            <person name="Roth S."/>
            <person name="Schroder R."/>
            <person name="Tautz D."/>
            <person name="Zdobnov E.M."/>
            <person name="Muzny D."/>
            <person name="Gibbs R.A."/>
            <person name="Weinstock G.M."/>
            <person name="Attaway T."/>
            <person name="Bell S."/>
            <person name="Buhay C.J."/>
            <person name="Chandrabose M.N."/>
            <person name="Chavez D."/>
            <person name="Clerk-Blankenburg K.P."/>
            <person name="Cree A."/>
            <person name="Dao M."/>
            <person name="Davis C."/>
            <person name="Chacko J."/>
            <person name="Dinh H."/>
            <person name="Dugan-Rocha S."/>
            <person name="Fowler G."/>
            <person name="Garner T.T."/>
            <person name="Garnes J."/>
            <person name="Gnirke A."/>
            <person name="Hawes A."/>
            <person name="Hernandez J."/>
            <person name="Hines S."/>
            <person name="Holder M."/>
            <person name="Hume J."/>
            <person name="Jhangiani S.N."/>
            <person name="Joshi V."/>
            <person name="Khan Z.M."/>
            <person name="Jackson L."/>
            <person name="Kovar C."/>
            <person name="Kowis A."/>
            <person name="Lee S."/>
            <person name="Lewis L.R."/>
            <person name="Margolis J."/>
            <person name="Morgan M."/>
            <person name="Nazareth L.V."/>
            <person name="Nguyen N."/>
            <person name="Okwuonu G."/>
            <person name="Parker D."/>
            <person name="Richards S."/>
            <person name="Ruiz S.J."/>
            <person name="Santibanez J."/>
            <person name="Savard J."/>
            <person name="Scherer S.E."/>
            <person name="Schneider B."/>
            <person name="Sodergren E."/>
            <person name="Tautz D."/>
            <person name="Vattahil S."/>
            <person name="Villasana D."/>
            <person name="White C.S."/>
            <person name="Wright R."/>
            <person name="Park Y."/>
            <person name="Beeman R.W."/>
            <person name="Lord J."/>
            <person name="Oppert B."/>
            <person name="Lorenzen M."/>
            <person name="Brown S."/>
            <person name="Wang L."/>
            <person name="Savard J."/>
            <person name="Tautz D."/>
            <person name="Richards S."/>
            <person name="Weinstock G."/>
            <person name="Gibbs R.A."/>
            <person name="Liu Y."/>
            <person name="Worley K."/>
            <person name="Weinstock G."/>
            <person name="Elsik C.G."/>
            <person name="Reese J.T."/>
            <person name="Elhaik E."/>
            <person name="Landan G."/>
            <person name="Graur D."/>
            <person name="Arensburger P."/>
            <person name="Atkinson P."/>
            <person name="Beeman R.W."/>
            <person name="Beidler J."/>
            <person name="Brown S.J."/>
            <person name="Demuth J.P."/>
            <person name="Drury D.W."/>
            <person name="Du Y.Z."/>
            <person name="Fujiwara H."/>
            <person name="Lorenzen M."/>
            <person name="Maselli V."/>
            <person name="Osanai M."/>
            <person name="Park Y."/>
            <person name="Robertson H.M."/>
            <person name="Tu Z."/>
            <person name="Wang J.J."/>
            <person name="Wang S."/>
            <person name="Richards S."/>
            <person name="Song H."/>
            <person name="Zhang L."/>
            <person name="Sodergren E."/>
            <person name="Werner D."/>
            <person name="Stanke M."/>
            <person name="Morgenstern B."/>
            <person name="Solovyev V."/>
            <person name="Kosarev P."/>
            <person name="Brown G."/>
            <person name="Chen H.C."/>
            <person name="Ermolaeva O."/>
            <person name="Hlavina W."/>
            <person name="Kapustin Y."/>
            <person name="Kiryutin B."/>
            <person name="Kitts P."/>
            <person name="Maglott D."/>
            <person name="Pruitt K."/>
            <person name="Sapojnikov V."/>
            <person name="Souvorov A."/>
            <person name="Mackey A.J."/>
            <person name="Waterhouse R.M."/>
            <person name="Wyder S."/>
            <person name="Zdobnov E.M."/>
            <person name="Zdobnov E.M."/>
            <person name="Wyder S."/>
            <person name="Kriventseva E.V."/>
            <person name="Kadowaki T."/>
            <person name="Bork P."/>
            <person name="Aranda M."/>
            <person name="Bao R."/>
            <person name="Beermann A."/>
            <person name="Berns N."/>
            <person name="Bolognesi R."/>
            <person name="Bonneton F."/>
            <person name="Bopp D."/>
            <person name="Brown S.J."/>
            <person name="Bucher G."/>
            <person name="Butts T."/>
            <person name="Chaumot A."/>
            <person name="Denell R.E."/>
            <person name="Ferrier D.E."/>
            <person name="Friedrich M."/>
            <person name="Gordon C.M."/>
            <person name="Jindra M."/>
            <person name="Klingler M."/>
            <person name="Lan Q."/>
            <person name="Lattorff H.M."/>
            <person name="Laudet V."/>
            <person name="von Levetsow C."/>
            <person name="Liu Z."/>
            <person name="Lutz R."/>
            <person name="Lynch J.A."/>
            <person name="da Fonseca R.N."/>
            <person name="Posnien N."/>
            <person name="Reuter R."/>
            <person name="Roth S."/>
            <person name="Savard J."/>
            <person name="Schinko J.B."/>
            <person name="Schmitt C."/>
            <person name="Schoppmeier M."/>
            <person name="Schroder R."/>
            <person name="Shippy T.D."/>
            <person name="Simonnet F."/>
            <person name="Marques-Souza H."/>
            <person name="Tautz D."/>
            <person name="Tomoyasu Y."/>
            <person name="Trauner J."/>
            <person name="Van der Zee M."/>
            <person name="Vervoort M."/>
            <person name="Wittkopp N."/>
            <person name="Wimmer E.A."/>
            <person name="Yang X."/>
            <person name="Jones A.K."/>
            <person name="Sattelle D.B."/>
            <person name="Ebert P.R."/>
            <person name="Nelson D."/>
            <person name="Scott J.G."/>
            <person name="Beeman R.W."/>
            <person name="Muthukrishnan S."/>
            <person name="Kramer K.J."/>
            <person name="Arakane Y."/>
            <person name="Beeman R.W."/>
            <person name="Zhu Q."/>
            <person name="Hogenkamp D."/>
            <person name="Dixit R."/>
            <person name="Oppert B."/>
            <person name="Jiang H."/>
            <person name="Zou Z."/>
            <person name="Marshall J."/>
            <person name="Elpidina E."/>
            <person name="Vinokurov K."/>
            <person name="Oppert C."/>
            <person name="Zou Z."/>
            <person name="Evans J."/>
            <person name="Lu Z."/>
            <person name="Zhao P."/>
            <person name="Sumathipala N."/>
            <person name="Altincicek B."/>
            <person name="Vilcinskas A."/>
            <person name="Williams M."/>
            <person name="Hultmark D."/>
            <person name="Hetru C."/>
            <person name="Jiang H."/>
            <person name="Grimmelikhuijzen C.J."/>
            <person name="Hauser F."/>
            <person name="Cazzamali G."/>
            <person name="Williamson M."/>
            <person name="Park Y."/>
            <person name="Li B."/>
            <person name="Tanaka Y."/>
            <person name="Predel R."/>
            <person name="Neupert S."/>
            <person name="Schachtner J."/>
            <person name="Verleyen P."/>
            <person name="Raible F."/>
            <person name="Bork P."/>
            <person name="Friedrich M."/>
            <person name="Walden K.K."/>
            <person name="Robertson H.M."/>
            <person name="Angeli S."/>
            <person name="Foret S."/>
            <person name="Bucher G."/>
            <person name="Schuetz S."/>
            <person name="Maleszka R."/>
            <person name="Wimmer E.A."/>
            <person name="Beeman R.W."/>
            <person name="Lorenzen M."/>
            <person name="Tomoyasu Y."/>
            <person name="Miller S.C."/>
            <person name="Grossmann D."/>
            <person name="Bucher G."/>
        </authorList>
    </citation>
    <scope>NUCLEOTIDE SEQUENCE [LARGE SCALE GENOMIC DNA]</scope>
    <source>
        <strain evidence="1 2">Georgia GA2</strain>
    </source>
</reference>
<dbReference type="Proteomes" id="UP000007266">
    <property type="component" value="Linkage group 10"/>
</dbReference>
<dbReference type="AlphaFoldDB" id="A0A139WAN4"/>
<evidence type="ECO:0000313" key="2">
    <source>
        <dbReference type="Proteomes" id="UP000007266"/>
    </source>
</evidence>
<dbReference type="EMBL" id="KQ971381">
    <property type="protein sequence ID" value="KYB24965.1"/>
    <property type="molecule type" value="Genomic_DNA"/>
</dbReference>
<reference evidence="1 2" key="2">
    <citation type="journal article" date="2010" name="Nucleic Acids Res.">
        <title>BeetleBase in 2010: revisions to provide comprehensive genomic information for Tribolium castaneum.</title>
        <authorList>
            <person name="Kim H.S."/>
            <person name="Murphy T."/>
            <person name="Xia J."/>
            <person name="Caragea D."/>
            <person name="Park Y."/>
            <person name="Beeman R.W."/>
            <person name="Lorenzen M.D."/>
            <person name="Butcher S."/>
            <person name="Manak J.R."/>
            <person name="Brown S.J."/>
        </authorList>
    </citation>
    <scope>GENOME REANNOTATION</scope>
    <source>
        <strain evidence="1 2">Georgia GA2</strain>
    </source>
</reference>
<keyword evidence="2" id="KW-1185">Reference proteome</keyword>
<proteinExistence type="predicted"/>
<accession>A0A139WAN4</accession>
<name>A0A139WAN4_TRICA</name>
<protein>
    <submittedName>
        <fullName evidence="1">Uncharacterized protein</fullName>
    </submittedName>
</protein>
<evidence type="ECO:0000313" key="1">
    <source>
        <dbReference type="EMBL" id="KYB24965.1"/>
    </source>
</evidence>
<dbReference type="InParanoid" id="A0A139WAN4"/>